<dbReference type="PIRSF" id="PIRSF000398">
    <property type="entry name" value="M_m6A_EcoRV"/>
    <property type="match status" value="1"/>
</dbReference>
<dbReference type="SUPFAM" id="SSF53335">
    <property type="entry name" value="S-adenosyl-L-methionine-dependent methyltransferases"/>
    <property type="match status" value="1"/>
</dbReference>
<dbReference type="InterPro" id="IPR012327">
    <property type="entry name" value="MeTrfase_D12"/>
</dbReference>
<evidence type="ECO:0000313" key="8">
    <source>
        <dbReference type="Proteomes" id="UP001526426"/>
    </source>
</evidence>
<evidence type="ECO:0000313" key="7">
    <source>
        <dbReference type="EMBL" id="MCW6034990.1"/>
    </source>
</evidence>
<gene>
    <name evidence="7" type="ORF">K4A83_01705</name>
</gene>
<evidence type="ECO:0000256" key="2">
    <source>
        <dbReference type="ARBA" id="ARBA00011900"/>
    </source>
</evidence>
<dbReference type="PANTHER" id="PTHR30481:SF3">
    <property type="entry name" value="DNA ADENINE METHYLASE"/>
    <property type="match status" value="1"/>
</dbReference>
<protein>
    <recommendedName>
        <fullName evidence="2">site-specific DNA-methyltransferase (adenine-specific)</fullName>
        <ecNumber evidence="2">2.1.1.72</ecNumber>
    </recommendedName>
</protein>
<evidence type="ECO:0000256" key="6">
    <source>
        <dbReference type="ARBA" id="ARBA00047942"/>
    </source>
</evidence>
<evidence type="ECO:0000256" key="1">
    <source>
        <dbReference type="ARBA" id="ARBA00006594"/>
    </source>
</evidence>
<comment type="caution">
    <text evidence="7">The sequence shown here is derived from an EMBL/GenBank/DDBJ whole genome shotgun (WGS) entry which is preliminary data.</text>
</comment>
<comment type="similarity">
    <text evidence="1">Belongs to the N(4)/N(6)-methyltransferase family.</text>
</comment>
<evidence type="ECO:0000256" key="4">
    <source>
        <dbReference type="ARBA" id="ARBA00022679"/>
    </source>
</evidence>
<dbReference type="Proteomes" id="UP001526426">
    <property type="component" value="Unassembled WGS sequence"/>
</dbReference>
<dbReference type="Gene3D" id="1.10.1020.10">
    <property type="entry name" value="Adenine-specific Methyltransferase, Domain 2"/>
    <property type="match status" value="1"/>
</dbReference>
<sequence length="307" mass="35865">MLSFNVASLQKPKPFLKWVGGKTQLINEIDQMISYQISQHKDLTYIEPFVGGGAVLFHVLSKFSQINNIVINDINSNLISAYKLIKEDHQKLISLLTEIEQKYYSFDSMEGQQEFYLAKRDEFNKEDKDTKFCLVNQTALMMFLNKTCFNGLYRVNKKGKFNVPFGKYKKPTICNKSNLISVHHHLKKVRILQGDFHQTLKYAQEPTLFYLDPPYKPITSTSAFTSYSSESFTDEDQMRLKQFCDKIHINGHYFVLSNSDVKNFNHENTFFDDLYQDYKIKRVRARRSINSKGDGRGELFELLISNF</sequence>
<dbReference type="Gene3D" id="3.40.50.150">
    <property type="entry name" value="Vaccinia Virus protein VP39"/>
    <property type="match status" value="1"/>
</dbReference>
<comment type="catalytic activity">
    <reaction evidence="6">
        <text>a 2'-deoxyadenosine in DNA + S-adenosyl-L-methionine = an N(6)-methyl-2'-deoxyadenosine in DNA + S-adenosyl-L-homocysteine + H(+)</text>
        <dbReference type="Rhea" id="RHEA:15197"/>
        <dbReference type="Rhea" id="RHEA-COMP:12418"/>
        <dbReference type="Rhea" id="RHEA-COMP:12419"/>
        <dbReference type="ChEBI" id="CHEBI:15378"/>
        <dbReference type="ChEBI" id="CHEBI:57856"/>
        <dbReference type="ChEBI" id="CHEBI:59789"/>
        <dbReference type="ChEBI" id="CHEBI:90615"/>
        <dbReference type="ChEBI" id="CHEBI:90616"/>
        <dbReference type="EC" id="2.1.1.72"/>
    </reaction>
</comment>
<dbReference type="GO" id="GO:0032259">
    <property type="term" value="P:methylation"/>
    <property type="evidence" value="ECO:0007669"/>
    <property type="project" value="UniProtKB-KW"/>
</dbReference>
<reference evidence="7 8" key="1">
    <citation type="submission" date="2021-08" db="EMBL/GenBank/DDBJ databases">
        <title>Draft genome sequence of Spirulina subsalsa with high tolerance to salinity and hype-accumulation of phycocyanin.</title>
        <authorList>
            <person name="Pei H."/>
            <person name="Jiang L."/>
        </authorList>
    </citation>
    <scope>NUCLEOTIDE SEQUENCE [LARGE SCALE GENOMIC DNA]</scope>
    <source>
        <strain evidence="7 8">FACHB-351</strain>
    </source>
</reference>
<dbReference type="Pfam" id="PF02086">
    <property type="entry name" value="MethyltransfD12"/>
    <property type="match status" value="1"/>
</dbReference>
<dbReference type="InterPro" id="IPR012263">
    <property type="entry name" value="M_m6A_EcoRV"/>
</dbReference>
<dbReference type="InterPro" id="IPR023095">
    <property type="entry name" value="Ade_MeTrfase_dom_2"/>
</dbReference>
<dbReference type="InterPro" id="IPR029063">
    <property type="entry name" value="SAM-dependent_MTases_sf"/>
</dbReference>
<keyword evidence="8" id="KW-1185">Reference proteome</keyword>
<keyword evidence="3 7" id="KW-0489">Methyltransferase</keyword>
<dbReference type="RefSeq" id="WP_265262650.1">
    <property type="nucleotide sequence ID" value="NZ_JAIHOM010000005.1"/>
</dbReference>
<organism evidence="7 8">
    <name type="scientific">Spirulina subsalsa FACHB-351</name>
    <dbReference type="NCBI Taxonomy" id="234711"/>
    <lineage>
        <taxon>Bacteria</taxon>
        <taxon>Bacillati</taxon>
        <taxon>Cyanobacteriota</taxon>
        <taxon>Cyanophyceae</taxon>
        <taxon>Spirulinales</taxon>
        <taxon>Spirulinaceae</taxon>
        <taxon>Spirulina</taxon>
    </lineage>
</organism>
<dbReference type="PRINTS" id="PR00505">
    <property type="entry name" value="D12N6MTFRASE"/>
</dbReference>
<evidence type="ECO:0000256" key="5">
    <source>
        <dbReference type="ARBA" id="ARBA00022691"/>
    </source>
</evidence>
<proteinExistence type="inferred from homology"/>
<dbReference type="PANTHER" id="PTHR30481">
    <property type="entry name" value="DNA ADENINE METHYLASE"/>
    <property type="match status" value="1"/>
</dbReference>
<dbReference type="NCBIfam" id="TIGR00571">
    <property type="entry name" value="dam"/>
    <property type="match status" value="1"/>
</dbReference>
<dbReference type="GO" id="GO:0009007">
    <property type="term" value="F:site-specific DNA-methyltransferase (adenine-specific) activity"/>
    <property type="evidence" value="ECO:0007669"/>
    <property type="project" value="UniProtKB-EC"/>
</dbReference>
<dbReference type="EC" id="2.1.1.72" evidence="2"/>
<keyword evidence="5" id="KW-0949">S-adenosyl-L-methionine</keyword>
<name>A0ABT3L1T9_9CYAN</name>
<dbReference type="EMBL" id="JAIHOM010000005">
    <property type="protein sequence ID" value="MCW6034990.1"/>
    <property type="molecule type" value="Genomic_DNA"/>
</dbReference>
<keyword evidence="4 7" id="KW-0808">Transferase</keyword>
<accession>A0ABT3L1T9</accession>
<evidence type="ECO:0000256" key="3">
    <source>
        <dbReference type="ARBA" id="ARBA00022603"/>
    </source>
</evidence>